<dbReference type="EMBL" id="AP018694">
    <property type="protein sequence ID" value="BBE18817.1"/>
    <property type="molecule type" value="Genomic_DNA"/>
</dbReference>
<gene>
    <name evidence="1" type="ORF">AQPE_2985</name>
</gene>
<proteinExistence type="predicted"/>
<accession>A0A5K7SBI4</accession>
<evidence type="ECO:0000313" key="2">
    <source>
        <dbReference type="Proteomes" id="UP001193389"/>
    </source>
</evidence>
<evidence type="ECO:0000313" key="1">
    <source>
        <dbReference type="EMBL" id="BBE18817.1"/>
    </source>
</evidence>
<reference evidence="1" key="1">
    <citation type="journal article" date="2020" name="Int. J. Syst. Evol. Microbiol.">
        <title>Aquipluma nitroreducens gen. nov. sp. nov., a novel facultatively anaerobic bacterium isolated from a freshwater lake.</title>
        <authorList>
            <person name="Watanabe M."/>
            <person name="Kojima H."/>
            <person name="Fukui M."/>
        </authorList>
    </citation>
    <scope>NUCLEOTIDE SEQUENCE</scope>
    <source>
        <strain evidence="1">MeG22</strain>
    </source>
</reference>
<protein>
    <recommendedName>
        <fullName evidence="3">SPOR domain-containing protein</fullName>
    </recommendedName>
</protein>
<organism evidence="1 2">
    <name type="scientific">Aquipluma nitroreducens</name>
    <dbReference type="NCBI Taxonomy" id="2010828"/>
    <lineage>
        <taxon>Bacteria</taxon>
        <taxon>Pseudomonadati</taxon>
        <taxon>Bacteroidota</taxon>
        <taxon>Bacteroidia</taxon>
        <taxon>Marinilabiliales</taxon>
        <taxon>Prolixibacteraceae</taxon>
        <taxon>Aquipluma</taxon>
    </lineage>
</organism>
<dbReference type="Proteomes" id="UP001193389">
    <property type="component" value="Chromosome"/>
</dbReference>
<evidence type="ECO:0008006" key="3">
    <source>
        <dbReference type="Google" id="ProtNLM"/>
    </source>
</evidence>
<dbReference type="KEGG" id="anf:AQPE_2985"/>
<dbReference type="AlphaFoldDB" id="A0A5K7SBI4"/>
<name>A0A5K7SBI4_9BACT</name>
<sequence length="58" mass="6843">MLFQTPNFKVRIGDFRNKSEALKTKAYIASKYPNAFIVKDNIRFPELFTESVEQNEEQ</sequence>
<keyword evidence="2" id="KW-1185">Reference proteome</keyword>